<organism evidence="2 3">
    <name type="scientific">Actinocorallia herbida</name>
    <dbReference type="NCBI Taxonomy" id="58109"/>
    <lineage>
        <taxon>Bacteria</taxon>
        <taxon>Bacillati</taxon>
        <taxon>Actinomycetota</taxon>
        <taxon>Actinomycetes</taxon>
        <taxon>Streptosporangiales</taxon>
        <taxon>Thermomonosporaceae</taxon>
        <taxon>Actinocorallia</taxon>
    </lineage>
</organism>
<gene>
    <name evidence="2" type="ORF">EDD29_6685</name>
</gene>
<dbReference type="InterPro" id="IPR000182">
    <property type="entry name" value="GNAT_dom"/>
</dbReference>
<dbReference type="PROSITE" id="PS51186">
    <property type="entry name" value="GNAT"/>
    <property type="match status" value="1"/>
</dbReference>
<evidence type="ECO:0000259" key="1">
    <source>
        <dbReference type="PROSITE" id="PS51186"/>
    </source>
</evidence>
<dbReference type="InterPro" id="IPR051908">
    <property type="entry name" value="Ribosomal_N-acetyltransferase"/>
</dbReference>
<dbReference type="PANTHER" id="PTHR43441">
    <property type="entry name" value="RIBOSOMAL-PROTEIN-SERINE ACETYLTRANSFERASE"/>
    <property type="match status" value="1"/>
</dbReference>
<evidence type="ECO:0000313" key="2">
    <source>
        <dbReference type="EMBL" id="ROO88998.1"/>
    </source>
</evidence>
<accession>A0A3N1D7A5</accession>
<dbReference type="Gene3D" id="3.40.630.30">
    <property type="match status" value="1"/>
</dbReference>
<dbReference type="Proteomes" id="UP000272400">
    <property type="component" value="Unassembled WGS sequence"/>
</dbReference>
<dbReference type="Pfam" id="PF13302">
    <property type="entry name" value="Acetyltransf_3"/>
    <property type="match status" value="1"/>
</dbReference>
<keyword evidence="3" id="KW-1185">Reference proteome</keyword>
<dbReference type="PANTHER" id="PTHR43441:SF3">
    <property type="entry name" value="ACETYLTRANSFERASE"/>
    <property type="match status" value="1"/>
</dbReference>
<evidence type="ECO:0000313" key="3">
    <source>
        <dbReference type="Proteomes" id="UP000272400"/>
    </source>
</evidence>
<dbReference type="EMBL" id="RJKE01000001">
    <property type="protein sequence ID" value="ROO88998.1"/>
    <property type="molecule type" value="Genomic_DNA"/>
</dbReference>
<feature type="domain" description="N-acetyltransferase" evidence="1">
    <location>
        <begin position="33"/>
        <end position="181"/>
    </location>
</feature>
<dbReference type="RefSeq" id="WP_123668164.1">
    <property type="nucleotide sequence ID" value="NZ_RJKE01000001.1"/>
</dbReference>
<proteinExistence type="predicted"/>
<dbReference type="OrthoDB" id="9799321at2"/>
<sequence>MGVDGSAGPADPPESLELGDAVLRRTREGDAAVLLDAVNASFAELHPWMPWAARPLTLDDEFEMIAAAQDNWRNGDAYLYGAFAPDGTALGGFGMHRRVGPGAIEIGYWLRTGHTGRGLATRAVRALTTAALALPDISRVEIHCDEANTASAAVPHRLGYHLAETRPTTPEAPAETGRTLIWTTAALPHGPPRGNTARR</sequence>
<comment type="caution">
    <text evidence="2">The sequence shown here is derived from an EMBL/GenBank/DDBJ whole genome shotgun (WGS) entry which is preliminary data.</text>
</comment>
<keyword evidence="2" id="KW-0808">Transferase</keyword>
<dbReference type="GO" id="GO:0008999">
    <property type="term" value="F:protein-N-terminal-alanine acetyltransferase activity"/>
    <property type="evidence" value="ECO:0007669"/>
    <property type="project" value="TreeGrafter"/>
</dbReference>
<reference evidence="2 3" key="1">
    <citation type="submission" date="2018-11" db="EMBL/GenBank/DDBJ databases">
        <title>Sequencing the genomes of 1000 actinobacteria strains.</title>
        <authorList>
            <person name="Klenk H.-P."/>
        </authorList>
    </citation>
    <scope>NUCLEOTIDE SEQUENCE [LARGE SCALE GENOMIC DNA]</scope>
    <source>
        <strain evidence="2 3">DSM 44254</strain>
    </source>
</reference>
<protein>
    <submittedName>
        <fullName evidence="2">RimJ/RimL family protein N-acetyltransferase</fullName>
    </submittedName>
</protein>
<dbReference type="GO" id="GO:1990189">
    <property type="term" value="F:protein N-terminal-serine acetyltransferase activity"/>
    <property type="evidence" value="ECO:0007669"/>
    <property type="project" value="TreeGrafter"/>
</dbReference>
<dbReference type="InterPro" id="IPR016181">
    <property type="entry name" value="Acyl_CoA_acyltransferase"/>
</dbReference>
<dbReference type="SUPFAM" id="SSF55729">
    <property type="entry name" value="Acyl-CoA N-acyltransferases (Nat)"/>
    <property type="match status" value="1"/>
</dbReference>
<dbReference type="AlphaFoldDB" id="A0A3N1D7A5"/>
<dbReference type="GO" id="GO:0005737">
    <property type="term" value="C:cytoplasm"/>
    <property type="evidence" value="ECO:0007669"/>
    <property type="project" value="TreeGrafter"/>
</dbReference>
<name>A0A3N1D7A5_9ACTN</name>